<name>A0A0A9EQ24_ARUDO</name>
<organism evidence="1">
    <name type="scientific">Arundo donax</name>
    <name type="common">Giant reed</name>
    <name type="synonym">Donax arundinaceus</name>
    <dbReference type="NCBI Taxonomy" id="35708"/>
    <lineage>
        <taxon>Eukaryota</taxon>
        <taxon>Viridiplantae</taxon>
        <taxon>Streptophyta</taxon>
        <taxon>Embryophyta</taxon>
        <taxon>Tracheophyta</taxon>
        <taxon>Spermatophyta</taxon>
        <taxon>Magnoliopsida</taxon>
        <taxon>Liliopsida</taxon>
        <taxon>Poales</taxon>
        <taxon>Poaceae</taxon>
        <taxon>PACMAD clade</taxon>
        <taxon>Arundinoideae</taxon>
        <taxon>Arundineae</taxon>
        <taxon>Arundo</taxon>
    </lineage>
</organism>
<protein>
    <submittedName>
        <fullName evidence="1">Pco111461</fullName>
    </submittedName>
</protein>
<accession>A0A0A9EQ24</accession>
<sequence length="28" mass="2843">MGSGTTLTVSTLLPSTSQSFTSQLSLTP</sequence>
<reference evidence="1" key="1">
    <citation type="submission" date="2014-09" db="EMBL/GenBank/DDBJ databases">
        <authorList>
            <person name="Magalhaes I.L.F."/>
            <person name="Oliveira U."/>
            <person name="Santos F.R."/>
            <person name="Vidigal T.H.D.A."/>
            <person name="Brescovit A.D."/>
            <person name="Santos A.J."/>
        </authorList>
    </citation>
    <scope>NUCLEOTIDE SEQUENCE</scope>
    <source>
        <tissue evidence="1">Shoot tissue taken approximately 20 cm above the soil surface</tissue>
    </source>
</reference>
<dbReference type="EMBL" id="GBRH01195026">
    <property type="protein sequence ID" value="JAE02870.1"/>
    <property type="molecule type" value="Transcribed_RNA"/>
</dbReference>
<dbReference type="AlphaFoldDB" id="A0A0A9EQ24"/>
<proteinExistence type="predicted"/>
<evidence type="ECO:0000313" key="1">
    <source>
        <dbReference type="EMBL" id="JAE02870.1"/>
    </source>
</evidence>
<reference evidence="1" key="2">
    <citation type="journal article" date="2015" name="Data Brief">
        <title>Shoot transcriptome of the giant reed, Arundo donax.</title>
        <authorList>
            <person name="Barrero R.A."/>
            <person name="Guerrero F.D."/>
            <person name="Moolhuijzen P."/>
            <person name="Goolsby J.A."/>
            <person name="Tidwell J."/>
            <person name="Bellgard S.E."/>
            <person name="Bellgard M.I."/>
        </authorList>
    </citation>
    <scope>NUCLEOTIDE SEQUENCE</scope>
    <source>
        <tissue evidence="1">Shoot tissue taken approximately 20 cm above the soil surface</tissue>
    </source>
</reference>